<dbReference type="RefSeq" id="WP_205311191.1">
    <property type="nucleotide sequence ID" value="NZ_JAERPS020000003.1"/>
</dbReference>
<dbReference type="Pfam" id="PF06296">
    <property type="entry name" value="RelE"/>
    <property type="match status" value="1"/>
</dbReference>
<keyword evidence="2" id="KW-1185">Reference proteome</keyword>
<evidence type="ECO:0000313" key="1">
    <source>
        <dbReference type="EMBL" id="MBZ9611801.1"/>
    </source>
</evidence>
<gene>
    <name evidence="1" type="ORF">I4W93_009350</name>
</gene>
<reference evidence="1 2" key="1">
    <citation type="submission" date="2020-12" db="EMBL/GenBank/DDBJ databases">
        <authorList>
            <person name="Ruan W."/>
            <person name="Khan S.A."/>
            <person name="Jeon C.O."/>
        </authorList>
    </citation>
    <scope>NUCLEOTIDE SEQUENCE [LARGE SCALE GENOMIC DNA]</scope>
    <source>
        <strain evidence="1 2">MA-13</strain>
    </source>
</reference>
<evidence type="ECO:0000313" key="2">
    <source>
        <dbReference type="Proteomes" id="UP000663814"/>
    </source>
</evidence>
<dbReference type="Proteomes" id="UP000663814">
    <property type="component" value="Unassembled WGS sequence"/>
</dbReference>
<protein>
    <submittedName>
        <fullName evidence="1">Type II toxin-antitoxin system RelE/ParE family toxin</fullName>
    </submittedName>
</protein>
<name>A0ABS7X8C5_9GAMM</name>
<accession>A0ABS7X8C5</accession>
<organism evidence="1 2">
    <name type="scientific">Rheinheimera maricola</name>
    <dbReference type="NCBI Taxonomy" id="2793282"/>
    <lineage>
        <taxon>Bacteria</taxon>
        <taxon>Pseudomonadati</taxon>
        <taxon>Pseudomonadota</taxon>
        <taxon>Gammaproteobacteria</taxon>
        <taxon>Chromatiales</taxon>
        <taxon>Chromatiaceae</taxon>
        <taxon>Rheinheimera</taxon>
    </lineage>
</organism>
<sequence>MRVFITDDFAKFMSKTLLSNADIMQVAAEVNSGLFDADLGGVLKKRIGAKGISKRDANRSIIALKRDDRIYFIDGWRKADVSKTGKEIPDKLLDVYRLVGRSLLAANEQQIQKDIQAGLLIEVVSER</sequence>
<reference evidence="1 2" key="2">
    <citation type="submission" date="2021-08" db="EMBL/GenBank/DDBJ databases">
        <title>Rheinheimera aquimaris sp. nov., isolated from seawater of the East Sea in Korea.</title>
        <authorList>
            <person name="Kim K.H."/>
            <person name="Wenting R."/>
            <person name="Kim K.R."/>
            <person name="Jeon C.O."/>
        </authorList>
    </citation>
    <scope>NUCLEOTIDE SEQUENCE [LARGE SCALE GENOMIC DNA]</scope>
    <source>
        <strain evidence="1 2">MA-13</strain>
    </source>
</reference>
<dbReference type="EMBL" id="JAERPS020000003">
    <property type="protein sequence ID" value="MBZ9611801.1"/>
    <property type="molecule type" value="Genomic_DNA"/>
</dbReference>
<dbReference type="InterPro" id="IPR009387">
    <property type="entry name" value="HigB-2"/>
</dbReference>
<proteinExistence type="predicted"/>
<comment type="caution">
    <text evidence="1">The sequence shown here is derived from an EMBL/GenBank/DDBJ whole genome shotgun (WGS) entry which is preliminary data.</text>
</comment>